<name>A0ABU9X782_9GAMM</name>
<evidence type="ECO:0000313" key="2">
    <source>
        <dbReference type="Proteomes" id="UP001461960"/>
    </source>
</evidence>
<protein>
    <recommendedName>
        <fullName evidence="3">G domain-containing protein</fullName>
    </recommendedName>
</protein>
<evidence type="ECO:0000313" key="1">
    <source>
        <dbReference type="EMBL" id="MEN2751264.1"/>
    </source>
</evidence>
<dbReference type="EMBL" id="JBDGHN010000002">
    <property type="protein sequence ID" value="MEN2751264.1"/>
    <property type="molecule type" value="Genomic_DNA"/>
</dbReference>
<gene>
    <name evidence="1" type="ORF">AAIR29_06415</name>
</gene>
<sequence>MNAEYLNLLESNLRQVMNIACDLDSCSKDTLSKIVETYRKIRLSRLLANEYFVAIGGTQGAGKTTLLSTIYNAEDWLTSNSGRGEQVPVFVYEKQGITEITASKIVFNTKTKKESEIECTKEEFKKTISQWECDSKDDERVVYVKLFVPIVFDIPFGWVLLPGYEVETHKNYAWQQLMRYVMTHALGVILVTSEERLAHVQTDITDDLAESLELRQPVIAISRSENYRDNEEKVSQLTERAREVFKVSDDRVIFTGTDLHNWKDNFEKAVIPLLDKNSAVENKKIHTLLEVINNDLSEVINDLEGLALNAEISDSSQNSLVNKLIDKFDKSANRYKQELSSELNRKTANLVTIAVNQAKKEYSDEEVGFINNTKIGIKRLTLNGTKVEDKRIERVRGKFTSEKIMGSNLRAINDTAQNKLNLKLSEHTSNNLLGYSDKKMDKYEESPKDYHESVNAGLSILLRKEEPSQSSSNKNQKEIIEKALEVLPAVAMEYSRIVQIAYLASTEDIDGFKNKLESRNLDTKDLQALMTNVIRDTDTTAEGVKTVMGIVGSLTGLDMVDGKLDGKINFSDSSSNSTDGLQTAALLATRVAGLAVAVGAVAFTAYQVSNSVNLTDKSNKNFIELYAQDLGRKNNAMVISEYDEHMQKISQYLRSNLEQMYGIGSTDTQHHLMVALKYLKNAHKDVRRVLNNEQINLV</sequence>
<accession>A0ABU9X782</accession>
<dbReference type="InterPro" id="IPR027417">
    <property type="entry name" value="P-loop_NTPase"/>
</dbReference>
<dbReference type="SUPFAM" id="SSF52540">
    <property type="entry name" value="P-loop containing nucleoside triphosphate hydrolases"/>
    <property type="match status" value="1"/>
</dbReference>
<evidence type="ECO:0008006" key="3">
    <source>
        <dbReference type="Google" id="ProtNLM"/>
    </source>
</evidence>
<keyword evidence="2" id="KW-1185">Reference proteome</keyword>
<dbReference type="Proteomes" id="UP001461960">
    <property type="component" value="Unassembled WGS sequence"/>
</dbReference>
<proteinExistence type="predicted"/>
<reference evidence="1 2" key="1">
    <citation type="submission" date="2024-05" db="EMBL/GenBank/DDBJ databases">
        <authorList>
            <person name="Kim H.-Y."/>
            <person name="Kim E."/>
            <person name="Cai Y."/>
            <person name="Yang S.-M."/>
            <person name="Lee W."/>
        </authorList>
    </citation>
    <scope>NUCLEOTIDE SEQUENCE [LARGE SCALE GENOMIC DNA]</scope>
    <source>
        <strain evidence="1 2">FBL11</strain>
    </source>
</reference>
<organism evidence="1 2">
    <name type="scientific">Psychrobacter saeujeotis</name>
    <dbReference type="NCBI Taxonomy" id="3143436"/>
    <lineage>
        <taxon>Bacteria</taxon>
        <taxon>Pseudomonadati</taxon>
        <taxon>Pseudomonadota</taxon>
        <taxon>Gammaproteobacteria</taxon>
        <taxon>Moraxellales</taxon>
        <taxon>Moraxellaceae</taxon>
        <taxon>Psychrobacter</taxon>
    </lineage>
</organism>
<comment type="caution">
    <text evidence="1">The sequence shown here is derived from an EMBL/GenBank/DDBJ whole genome shotgun (WGS) entry which is preliminary data.</text>
</comment>
<dbReference type="RefSeq" id="WP_299219740.1">
    <property type="nucleotide sequence ID" value="NZ_JBDGHN010000002.1"/>
</dbReference>